<feature type="compositionally biased region" description="Pro residues" evidence="1">
    <location>
        <begin position="40"/>
        <end position="51"/>
    </location>
</feature>
<dbReference type="GO" id="GO:0019731">
    <property type="term" value="P:antibacterial humoral response"/>
    <property type="evidence" value="ECO:0007669"/>
    <property type="project" value="InterPro"/>
</dbReference>
<accession>A0A6I8VQ66</accession>
<evidence type="ECO:0000256" key="1">
    <source>
        <dbReference type="SAM" id="MobiDB-lite"/>
    </source>
</evidence>
<evidence type="ECO:0000256" key="2">
    <source>
        <dbReference type="SAM" id="SignalP"/>
    </source>
</evidence>
<dbReference type="InParanoid" id="A0A6I8VQ66"/>
<dbReference type="Pfam" id="PF08105">
    <property type="entry name" value="Antimicrobial10"/>
    <property type="match status" value="1"/>
</dbReference>
<protein>
    <submittedName>
        <fullName evidence="4">Metchnikowin</fullName>
    </submittedName>
</protein>
<sequence length="51" mass="5453">MHFNLGAVFLAMLGLLAAGPLAPTEARHRQGPIFDTRPSPFNPNPPRGGPF</sequence>
<dbReference type="RefSeq" id="XP_033233225.1">
    <property type="nucleotide sequence ID" value="XM_033377334.1"/>
</dbReference>
<dbReference type="InterPro" id="IPR012513">
    <property type="entry name" value="Mtk"/>
</dbReference>
<dbReference type="FunCoup" id="A0A6I8VQ66">
    <property type="interactions" value="5"/>
</dbReference>
<feature type="signal peptide" evidence="2">
    <location>
        <begin position="1"/>
        <end position="26"/>
    </location>
</feature>
<proteinExistence type="predicted"/>
<reference evidence="3" key="1">
    <citation type="submission" date="2024-06" db="UniProtKB">
        <authorList>
            <consortium name="RefSeq"/>
        </authorList>
    </citation>
    <scope>NUCLEOTIDE SEQUENCE [LARGE SCALE GENOMIC DNA]</scope>
    <source>
        <strain evidence="3">MV2-25</strain>
    </source>
</reference>
<evidence type="ECO:0000313" key="3">
    <source>
        <dbReference type="Proteomes" id="UP000001819"/>
    </source>
</evidence>
<name>A0A6I8VQ66_DROPS</name>
<dbReference type="GO" id="GO:0019732">
    <property type="term" value="P:antifungal humoral response"/>
    <property type="evidence" value="ECO:0007669"/>
    <property type="project" value="InterPro"/>
</dbReference>
<feature type="chain" id="PRO_5026128814" evidence="2">
    <location>
        <begin position="27"/>
        <end position="51"/>
    </location>
</feature>
<keyword evidence="3" id="KW-1185">Reference proteome</keyword>
<gene>
    <name evidence="4" type="primary">Mtk</name>
</gene>
<dbReference type="KEGG" id="dpo:117183498"/>
<organism evidence="3 4">
    <name type="scientific">Drosophila pseudoobscura pseudoobscura</name>
    <name type="common">Fruit fly</name>
    <dbReference type="NCBI Taxonomy" id="46245"/>
    <lineage>
        <taxon>Eukaryota</taxon>
        <taxon>Metazoa</taxon>
        <taxon>Ecdysozoa</taxon>
        <taxon>Arthropoda</taxon>
        <taxon>Hexapoda</taxon>
        <taxon>Insecta</taxon>
        <taxon>Pterygota</taxon>
        <taxon>Neoptera</taxon>
        <taxon>Endopterygota</taxon>
        <taxon>Diptera</taxon>
        <taxon>Brachycera</taxon>
        <taxon>Muscomorpha</taxon>
        <taxon>Ephydroidea</taxon>
        <taxon>Drosophilidae</taxon>
        <taxon>Drosophila</taxon>
        <taxon>Sophophora</taxon>
    </lineage>
</organism>
<dbReference type="OMA" id="SEPHRHQ"/>
<keyword evidence="2" id="KW-0732">Signal</keyword>
<reference evidence="4" key="2">
    <citation type="submission" date="2025-08" db="UniProtKB">
        <authorList>
            <consortium name="RefSeq"/>
        </authorList>
    </citation>
    <scope>IDENTIFICATION</scope>
    <source>
        <strain evidence="4">MV-25-SWS-2005</strain>
        <tissue evidence="4">Whole body</tissue>
    </source>
</reference>
<dbReference type="Proteomes" id="UP000001819">
    <property type="component" value="Chromosome 3"/>
</dbReference>
<feature type="region of interest" description="Disordered" evidence="1">
    <location>
        <begin position="25"/>
        <end position="51"/>
    </location>
</feature>
<evidence type="ECO:0000313" key="4">
    <source>
        <dbReference type="RefSeq" id="XP_033233225.1"/>
    </source>
</evidence>
<dbReference type="AlphaFoldDB" id="A0A6I8VQ66"/>